<keyword evidence="1" id="KW-0472">Membrane</keyword>
<keyword evidence="2" id="KW-0732">Signal</keyword>
<reference evidence="4" key="1">
    <citation type="journal article" date="2019" name="Int. J. Syst. Evol. Microbiol.">
        <title>The Global Catalogue of Microorganisms (GCM) 10K type strain sequencing project: providing services to taxonomists for standard genome sequencing and annotation.</title>
        <authorList>
            <consortium name="The Broad Institute Genomics Platform"/>
            <consortium name="The Broad Institute Genome Sequencing Center for Infectious Disease"/>
            <person name="Wu L."/>
            <person name="Ma J."/>
        </authorList>
    </citation>
    <scope>NUCLEOTIDE SEQUENCE [LARGE SCALE GENOMIC DNA]</scope>
    <source>
        <strain evidence="4">JCM 17021</strain>
    </source>
</reference>
<evidence type="ECO:0008006" key="5">
    <source>
        <dbReference type="Google" id="ProtNLM"/>
    </source>
</evidence>
<keyword evidence="4" id="KW-1185">Reference proteome</keyword>
<evidence type="ECO:0000313" key="4">
    <source>
        <dbReference type="Proteomes" id="UP001501803"/>
    </source>
</evidence>
<proteinExistence type="predicted"/>
<feature type="signal peptide" evidence="2">
    <location>
        <begin position="1"/>
        <end position="34"/>
    </location>
</feature>
<dbReference type="EMBL" id="BAABCN010000010">
    <property type="protein sequence ID" value="GAA3885587.1"/>
    <property type="molecule type" value="Genomic_DNA"/>
</dbReference>
<sequence length="181" mass="18282">MAAVTGRASRLVVVLFASLCIVLGLLASAPSASAHGGTYELSVSPDGAGGLTVLGHYGEDQHVVEEIMDPIATATSADGRTAGPVSLVSSSEGQGVWVTAEPFIPVGDWTVTVSTTVPSAVSVTAEVTVAEPAAPVEAKPVANPKTAAPGVTTWLWFIAGAVAIGVAVLWLVLARAKRQRA</sequence>
<dbReference type="RefSeq" id="WP_345068112.1">
    <property type="nucleotide sequence ID" value="NZ_BAABCN010000010.1"/>
</dbReference>
<name>A0ABP7KRW0_9MICO</name>
<gene>
    <name evidence="3" type="ORF">GCM10022381_29660</name>
</gene>
<keyword evidence="1" id="KW-0812">Transmembrane</keyword>
<organism evidence="3 4">
    <name type="scientific">Leifsonia kafniensis</name>
    <dbReference type="NCBI Taxonomy" id="475957"/>
    <lineage>
        <taxon>Bacteria</taxon>
        <taxon>Bacillati</taxon>
        <taxon>Actinomycetota</taxon>
        <taxon>Actinomycetes</taxon>
        <taxon>Micrococcales</taxon>
        <taxon>Microbacteriaceae</taxon>
        <taxon>Leifsonia</taxon>
    </lineage>
</organism>
<evidence type="ECO:0000313" key="3">
    <source>
        <dbReference type="EMBL" id="GAA3885587.1"/>
    </source>
</evidence>
<feature type="chain" id="PRO_5045475634" description="Copper resistance protein CopC" evidence="2">
    <location>
        <begin position="35"/>
        <end position="181"/>
    </location>
</feature>
<protein>
    <recommendedName>
        <fullName evidence="5">Copper resistance protein CopC</fullName>
    </recommendedName>
</protein>
<feature type="transmembrane region" description="Helical" evidence="1">
    <location>
        <begin position="154"/>
        <end position="173"/>
    </location>
</feature>
<evidence type="ECO:0000256" key="1">
    <source>
        <dbReference type="SAM" id="Phobius"/>
    </source>
</evidence>
<dbReference type="Proteomes" id="UP001501803">
    <property type="component" value="Unassembled WGS sequence"/>
</dbReference>
<accession>A0ABP7KRW0</accession>
<keyword evidence="1" id="KW-1133">Transmembrane helix</keyword>
<evidence type="ECO:0000256" key="2">
    <source>
        <dbReference type="SAM" id="SignalP"/>
    </source>
</evidence>
<comment type="caution">
    <text evidence="3">The sequence shown here is derived from an EMBL/GenBank/DDBJ whole genome shotgun (WGS) entry which is preliminary data.</text>
</comment>